<dbReference type="InterPro" id="IPR001647">
    <property type="entry name" value="HTH_TetR"/>
</dbReference>
<proteinExistence type="predicted"/>
<dbReference type="PANTHER" id="PTHR30055:SF234">
    <property type="entry name" value="HTH-TYPE TRANSCRIPTIONAL REGULATOR BETI"/>
    <property type="match status" value="1"/>
</dbReference>
<evidence type="ECO:0000256" key="4">
    <source>
        <dbReference type="PROSITE-ProRule" id="PRU00335"/>
    </source>
</evidence>
<dbReference type="Proteomes" id="UP000664209">
    <property type="component" value="Unassembled WGS sequence"/>
</dbReference>
<keyword evidence="7" id="KW-1185">Reference proteome</keyword>
<dbReference type="GO" id="GO:0000976">
    <property type="term" value="F:transcription cis-regulatory region binding"/>
    <property type="evidence" value="ECO:0007669"/>
    <property type="project" value="TreeGrafter"/>
</dbReference>
<dbReference type="Pfam" id="PF00440">
    <property type="entry name" value="TetR_N"/>
    <property type="match status" value="1"/>
</dbReference>
<dbReference type="EMBL" id="JAGEMK010000005">
    <property type="protein sequence ID" value="MBO1752226.1"/>
    <property type="molecule type" value="Genomic_DNA"/>
</dbReference>
<dbReference type="Gene3D" id="1.10.357.10">
    <property type="entry name" value="Tetracycline Repressor, domain 2"/>
    <property type="match status" value="1"/>
</dbReference>
<dbReference type="PANTHER" id="PTHR30055">
    <property type="entry name" value="HTH-TYPE TRANSCRIPTIONAL REGULATOR RUTR"/>
    <property type="match status" value="1"/>
</dbReference>
<organism evidence="6 7">
    <name type="scientific">Actinotalea soli</name>
    <dbReference type="NCBI Taxonomy" id="2819234"/>
    <lineage>
        <taxon>Bacteria</taxon>
        <taxon>Bacillati</taxon>
        <taxon>Actinomycetota</taxon>
        <taxon>Actinomycetes</taxon>
        <taxon>Micrococcales</taxon>
        <taxon>Cellulomonadaceae</taxon>
        <taxon>Actinotalea</taxon>
    </lineage>
</organism>
<evidence type="ECO:0000256" key="3">
    <source>
        <dbReference type="ARBA" id="ARBA00023163"/>
    </source>
</evidence>
<keyword evidence="3" id="KW-0804">Transcription</keyword>
<feature type="DNA-binding region" description="H-T-H motif" evidence="4">
    <location>
        <begin position="25"/>
        <end position="44"/>
    </location>
</feature>
<evidence type="ECO:0000313" key="7">
    <source>
        <dbReference type="Proteomes" id="UP000664209"/>
    </source>
</evidence>
<keyword evidence="1" id="KW-0805">Transcription regulation</keyword>
<evidence type="ECO:0000256" key="1">
    <source>
        <dbReference type="ARBA" id="ARBA00023015"/>
    </source>
</evidence>
<sequence>MAETRDRILDALGALLPEVGPAGATLEAVAARAEVSKGGLLYHFGSKEALYAGFLARLEEATAGEVERMRASADHGVETFLRVSSVTDDHFTRTFLSALVLIGTPEVDAAATVARVLAAYRSAVEECVPDPVLARLVQLVGDGLYLNAMVGSLDPAEDDQVIARVVAMTHP</sequence>
<dbReference type="InterPro" id="IPR041479">
    <property type="entry name" value="TetR_CgmR_C"/>
</dbReference>
<dbReference type="GO" id="GO:0003700">
    <property type="term" value="F:DNA-binding transcription factor activity"/>
    <property type="evidence" value="ECO:0007669"/>
    <property type="project" value="TreeGrafter"/>
</dbReference>
<gene>
    <name evidence="6" type="ORF">J4G33_10480</name>
</gene>
<dbReference type="SUPFAM" id="SSF46689">
    <property type="entry name" value="Homeodomain-like"/>
    <property type="match status" value="1"/>
</dbReference>
<reference evidence="6" key="1">
    <citation type="submission" date="2021-03" db="EMBL/GenBank/DDBJ databases">
        <title>Actinotalea soli sp. nov., isolated from soil.</title>
        <authorList>
            <person name="Ping W."/>
            <person name="Zhang J."/>
        </authorList>
    </citation>
    <scope>NUCLEOTIDE SEQUENCE</scope>
    <source>
        <strain evidence="6">BY-33</strain>
    </source>
</reference>
<dbReference type="PROSITE" id="PS50977">
    <property type="entry name" value="HTH_TETR_2"/>
    <property type="match status" value="1"/>
</dbReference>
<dbReference type="InterPro" id="IPR050109">
    <property type="entry name" value="HTH-type_TetR-like_transc_reg"/>
</dbReference>
<name>A0A939LPU8_9CELL</name>
<protein>
    <submittedName>
        <fullName evidence="6">TetR/AcrR family transcriptional regulator</fullName>
    </submittedName>
</protein>
<feature type="domain" description="HTH tetR-type" evidence="5">
    <location>
        <begin position="2"/>
        <end position="62"/>
    </location>
</feature>
<evidence type="ECO:0000259" key="5">
    <source>
        <dbReference type="PROSITE" id="PS50977"/>
    </source>
</evidence>
<dbReference type="Pfam" id="PF17937">
    <property type="entry name" value="TetR_C_28"/>
    <property type="match status" value="1"/>
</dbReference>
<comment type="caution">
    <text evidence="6">The sequence shown here is derived from an EMBL/GenBank/DDBJ whole genome shotgun (WGS) entry which is preliminary data.</text>
</comment>
<dbReference type="InterPro" id="IPR009057">
    <property type="entry name" value="Homeodomain-like_sf"/>
</dbReference>
<accession>A0A939LPU8</accession>
<evidence type="ECO:0000256" key="2">
    <source>
        <dbReference type="ARBA" id="ARBA00023125"/>
    </source>
</evidence>
<evidence type="ECO:0000313" key="6">
    <source>
        <dbReference type="EMBL" id="MBO1752226.1"/>
    </source>
</evidence>
<dbReference type="AlphaFoldDB" id="A0A939LPU8"/>
<dbReference type="RefSeq" id="WP_208055922.1">
    <property type="nucleotide sequence ID" value="NZ_JAGEMK010000005.1"/>
</dbReference>
<keyword evidence="2 4" id="KW-0238">DNA-binding</keyword>
<dbReference type="PRINTS" id="PR00455">
    <property type="entry name" value="HTHTETR"/>
</dbReference>